<evidence type="ECO:0000313" key="1">
    <source>
        <dbReference type="EMBL" id="NUT83161.1"/>
    </source>
</evidence>
<dbReference type="EMBL" id="JABFMS010000042">
    <property type="protein sequence ID" value="NUT83161.1"/>
    <property type="molecule type" value="Genomic_DNA"/>
</dbReference>
<comment type="caution">
    <text evidence="1">The sequence shown here is derived from an EMBL/GenBank/DDBJ whole genome shotgun (WGS) entry which is preliminary data.</text>
</comment>
<name>A0AAJ3KXE5_9PSED</name>
<sequence>MATFTPGHLHIKRDALNRNDVSYDLNIDYEVHQDPKEGRGMLFTMHGSIQGRDMEEKFFLPKDQAYNFGSNVTQIAEMYGIPKVYSAIGSMHKNYDLVFEDVRVQLGMKSGDPVKPEHLE</sequence>
<evidence type="ECO:0000313" key="2">
    <source>
        <dbReference type="Proteomes" id="UP000562723"/>
    </source>
</evidence>
<organism evidence="1 2">
    <name type="scientific">Pseudomonas brassicacearum</name>
    <dbReference type="NCBI Taxonomy" id="930166"/>
    <lineage>
        <taxon>Bacteria</taxon>
        <taxon>Pseudomonadati</taxon>
        <taxon>Pseudomonadota</taxon>
        <taxon>Gammaproteobacteria</taxon>
        <taxon>Pseudomonadales</taxon>
        <taxon>Pseudomonadaceae</taxon>
        <taxon>Pseudomonas</taxon>
    </lineage>
</organism>
<dbReference type="InterPro" id="IPR032024">
    <property type="entry name" value="DUF5064"/>
</dbReference>
<accession>A0AAJ3KXE5</accession>
<dbReference type="AlphaFoldDB" id="A0AAJ3KXE5"/>
<protein>
    <submittedName>
        <fullName evidence="1">DUF5064 family protein</fullName>
    </submittedName>
</protein>
<dbReference type="Pfam" id="PF16703">
    <property type="entry name" value="DUF5064"/>
    <property type="match status" value="1"/>
</dbReference>
<dbReference type="Proteomes" id="UP000562723">
    <property type="component" value="Unassembled WGS sequence"/>
</dbReference>
<proteinExistence type="predicted"/>
<gene>
    <name evidence="1" type="ORF">HNO85_19650</name>
</gene>
<dbReference type="Gene3D" id="3.30.160.370">
    <property type="entry name" value="Domain of unknown function DUF5064"/>
    <property type="match status" value="1"/>
</dbReference>
<dbReference type="RefSeq" id="WP_058542176.1">
    <property type="nucleotide sequence ID" value="NZ_CP045701.2"/>
</dbReference>
<reference evidence="1 2" key="1">
    <citation type="journal article" date="2020" name="Front. Plant Sci.">
        <title>Isolation of Rhizosphere Bacteria That Improve Quality and Water Stress Tolerance in Greenhouse Ornamentals.</title>
        <authorList>
            <person name="Nordstedt N.P."/>
            <person name="Jones M.L."/>
        </authorList>
    </citation>
    <scope>NUCLEOTIDE SEQUENCE [LARGE SCALE GENOMIC DNA]</scope>
    <source>
        <strain evidence="1 2">C2F7</strain>
    </source>
</reference>